<keyword evidence="2 13" id="KW-0456">Lyase</keyword>
<dbReference type="Proteomes" id="UP000682739">
    <property type="component" value="Chromosome"/>
</dbReference>
<comment type="similarity">
    <text evidence="8 13">Belongs to the GCKR-like family. MurNAc-6-P etherase subfamily.</text>
</comment>
<dbReference type="CDD" id="cd05007">
    <property type="entry name" value="SIS_Etherase"/>
    <property type="match status" value="1"/>
</dbReference>
<organism evidence="16 17">
    <name type="scientific">Psychrosphaera ytuae</name>
    <dbReference type="NCBI Taxonomy" id="2820710"/>
    <lineage>
        <taxon>Bacteria</taxon>
        <taxon>Pseudomonadati</taxon>
        <taxon>Pseudomonadota</taxon>
        <taxon>Gammaproteobacteria</taxon>
        <taxon>Alteromonadales</taxon>
        <taxon>Pseudoalteromonadaceae</taxon>
        <taxon>Psychrosphaera</taxon>
    </lineage>
</organism>
<evidence type="ECO:0000256" key="10">
    <source>
        <dbReference type="ARBA" id="ARBA00070061"/>
    </source>
</evidence>
<dbReference type="GO" id="GO:0009254">
    <property type="term" value="P:peptidoglycan turnover"/>
    <property type="evidence" value="ECO:0007669"/>
    <property type="project" value="UniProtKB-UniRule"/>
</dbReference>
<dbReference type="GO" id="GO:0046348">
    <property type="term" value="P:amino sugar catabolic process"/>
    <property type="evidence" value="ECO:0007669"/>
    <property type="project" value="InterPro"/>
</dbReference>
<feature type="domain" description="SIS" evidence="15">
    <location>
        <begin position="137"/>
        <end position="300"/>
    </location>
</feature>
<dbReference type="EC" id="4.2.1.126" evidence="9 13"/>
<dbReference type="InterPro" id="IPR040190">
    <property type="entry name" value="MURQ/GCKR"/>
</dbReference>
<feature type="active site" description="Proton donor" evidence="13">
    <location>
        <position position="165"/>
    </location>
</feature>
<dbReference type="NCBIfam" id="NF009222">
    <property type="entry name" value="PRK12570.1"/>
    <property type="match status" value="1"/>
</dbReference>
<dbReference type="NCBIfam" id="NF003915">
    <property type="entry name" value="PRK05441.1"/>
    <property type="match status" value="1"/>
</dbReference>
<evidence type="ECO:0000256" key="6">
    <source>
        <dbReference type="ARBA" id="ARBA00060532"/>
    </source>
</evidence>
<dbReference type="FunFam" id="1.10.8.1080:FF:000001">
    <property type="entry name" value="N-acetylmuramic acid 6-phosphate etherase"/>
    <property type="match status" value="1"/>
</dbReference>
<dbReference type="Pfam" id="PF20741">
    <property type="entry name" value="GKRP-like_C"/>
    <property type="match status" value="1"/>
</dbReference>
<dbReference type="GO" id="GO:0016803">
    <property type="term" value="F:ether hydrolase activity"/>
    <property type="evidence" value="ECO:0007669"/>
    <property type="project" value="TreeGrafter"/>
</dbReference>
<evidence type="ECO:0000256" key="1">
    <source>
        <dbReference type="ARBA" id="ARBA00011738"/>
    </source>
</evidence>
<dbReference type="SUPFAM" id="SSF53697">
    <property type="entry name" value="SIS domain"/>
    <property type="match status" value="1"/>
</dbReference>
<dbReference type="GO" id="GO:0097367">
    <property type="term" value="F:carbohydrate derivative binding"/>
    <property type="evidence" value="ECO:0007669"/>
    <property type="project" value="InterPro"/>
</dbReference>
<dbReference type="InterPro" id="IPR005488">
    <property type="entry name" value="Etherase_MurQ"/>
</dbReference>
<evidence type="ECO:0000313" key="16">
    <source>
        <dbReference type="EMBL" id="QTH65304.1"/>
    </source>
</evidence>
<dbReference type="KEGG" id="psym:J1N51_06040"/>
<evidence type="ECO:0000256" key="14">
    <source>
        <dbReference type="SAM" id="MobiDB-lite"/>
    </source>
</evidence>
<evidence type="ECO:0000256" key="13">
    <source>
        <dbReference type="HAMAP-Rule" id="MF_00068"/>
    </source>
</evidence>
<gene>
    <name evidence="13 16" type="primary">murQ</name>
    <name evidence="16" type="ORF">J1N51_06040</name>
</gene>
<accession>A0A975DER4</accession>
<comment type="pathway">
    <text evidence="6 13">Amino-sugar metabolism; N-acetylmuramate degradation.</text>
</comment>
<sequence>MGCGSLTYLPQPSITGAAFAACLFGPWQVQADKYYQLRNDFKQFVSTLSVDSNALTTSYSHSQSLQSDVSSSDSTDSSESRLTPLEQLVSESRNPNSMTLDEMNSEQIVHLMNQEDNQIAESLKPVLPQIGLAIDLIVTQLKLGGRLIYMGAGTSGRLGVLDAVECPPTFSTKSEQVIGLIAGGNTAMFKAVEGAEDNEQMGKDDLHHLRLTPNDVVVGIAASGRTPYVIGGIEYANQIGAPTITVTCNPTATLNQLSSVAIAANVGPEILTGSTRLKAGTAQKLILNRLSTGSLVQLGKCYENLMVDVNVSNNKLTLRAIRIIEQALKCDKQRAEQLLEQSDNNVKLAILMGKLNLTKSQAEQRLENANGFLRLAEKHSGDTPEDVKEMTDN</sequence>
<protein>
    <recommendedName>
        <fullName evidence="10 13">N-acetylmuramic acid 6-phosphate etherase</fullName>
        <shortName evidence="13">MurNAc-6-P etherase</shortName>
        <ecNumber evidence="9 13">4.2.1.126</ecNumber>
    </recommendedName>
    <alternativeName>
        <fullName evidence="12 13">N-acetylmuramic acid 6-phosphate hydrolase</fullName>
    </alternativeName>
    <alternativeName>
        <fullName evidence="11 13">N-acetylmuramic acid 6-phosphate lyase</fullName>
    </alternativeName>
</protein>
<feature type="compositionally biased region" description="Low complexity" evidence="14">
    <location>
        <begin position="61"/>
        <end position="77"/>
    </location>
</feature>
<dbReference type="HAMAP" id="MF_00068">
    <property type="entry name" value="MurQ"/>
    <property type="match status" value="1"/>
</dbReference>
<feature type="active site" evidence="13">
    <location>
        <position position="196"/>
    </location>
</feature>
<comment type="function">
    <text evidence="13">Specifically catalyzes the cleavage of the D-lactyl ether substituent of MurNAc 6-phosphate, producing GlcNAc 6-phosphate and D-lactate. Together with AnmK, is also required for the utilization of anhydro-N-acetylmuramic acid (anhMurNAc) either imported from the medium or derived from its own cell wall murein, and thus plays a role in cell wall recycling.</text>
</comment>
<dbReference type="NCBIfam" id="TIGR00274">
    <property type="entry name" value="N-acetylmuramic acid 6-phosphate etherase"/>
    <property type="match status" value="1"/>
</dbReference>
<name>A0A975DER4_9GAMM</name>
<evidence type="ECO:0000256" key="7">
    <source>
        <dbReference type="ARBA" id="ARBA00060595"/>
    </source>
</evidence>
<evidence type="ECO:0000256" key="4">
    <source>
        <dbReference type="ARBA" id="ARBA00037880"/>
    </source>
</evidence>
<evidence type="ECO:0000259" key="15">
    <source>
        <dbReference type="PROSITE" id="PS51464"/>
    </source>
</evidence>
<evidence type="ECO:0000256" key="11">
    <source>
        <dbReference type="ARBA" id="ARBA00077905"/>
    </source>
</evidence>
<comment type="pathway">
    <text evidence="7 13">Amino-sugar metabolism; 1,6-anhydro-N-acetylmuramate degradation.</text>
</comment>
<feature type="compositionally biased region" description="Polar residues" evidence="14">
    <location>
        <begin position="89"/>
        <end position="99"/>
    </location>
</feature>
<comment type="subunit">
    <text evidence="1 13">Homodimer.</text>
</comment>
<dbReference type="InterPro" id="IPR046348">
    <property type="entry name" value="SIS_dom_sf"/>
</dbReference>
<evidence type="ECO:0000256" key="9">
    <source>
        <dbReference type="ARBA" id="ARBA00067056"/>
    </source>
</evidence>
<dbReference type="Gene3D" id="1.10.8.1080">
    <property type="match status" value="1"/>
</dbReference>
<proteinExistence type="inferred from homology"/>
<evidence type="ECO:0000256" key="3">
    <source>
        <dbReference type="ARBA" id="ARBA00023277"/>
    </source>
</evidence>
<dbReference type="GO" id="GO:0097175">
    <property type="term" value="P:1,6-anhydro-N-acetyl-beta-muramic acid catabolic process"/>
    <property type="evidence" value="ECO:0007669"/>
    <property type="project" value="UniProtKB-UniRule"/>
</dbReference>
<dbReference type="GO" id="GO:0016835">
    <property type="term" value="F:carbon-oxygen lyase activity"/>
    <property type="evidence" value="ECO:0007669"/>
    <property type="project" value="UniProtKB-UniRule"/>
</dbReference>
<dbReference type="AlphaFoldDB" id="A0A975DER4"/>
<dbReference type="Gene3D" id="3.40.50.10490">
    <property type="entry name" value="Glucose-6-phosphate isomerase like protein, domain 1"/>
    <property type="match status" value="1"/>
</dbReference>
<evidence type="ECO:0000256" key="2">
    <source>
        <dbReference type="ARBA" id="ARBA00023239"/>
    </source>
</evidence>
<dbReference type="PANTHER" id="PTHR10088:SF4">
    <property type="entry name" value="GLUCOKINASE REGULATORY PROTEIN"/>
    <property type="match status" value="1"/>
</dbReference>
<comment type="pathway">
    <text evidence="4 13">Cell wall biogenesis; peptidoglycan recycling.</text>
</comment>
<dbReference type="EMBL" id="CP072110">
    <property type="protein sequence ID" value="QTH65304.1"/>
    <property type="molecule type" value="Genomic_DNA"/>
</dbReference>
<evidence type="ECO:0000313" key="17">
    <source>
        <dbReference type="Proteomes" id="UP000682739"/>
    </source>
</evidence>
<dbReference type="InterPro" id="IPR005486">
    <property type="entry name" value="Glucokinase_regulatory_CS"/>
</dbReference>
<evidence type="ECO:0000256" key="12">
    <source>
        <dbReference type="ARBA" id="ARBA00084049"/>
    </source>
</evidence>
<dbReference type="FunFam" id="3.40.50.10490:FF:000014">
    <property type="entry name" value="N-acetylmuramic acid 6-phosphate etherase"/>
    <property type="match status" value="1"/>
</dbReference>
<evidence type="ECO:0000256" key="8">
    <source>
        <dbReference type="ARBA" id="ARBA00061234"/>
    </source>
</evidence>
<dbReference type="PANTHER" id="PTHR10088">
    <property type="entry name" value="GLUCOKINASE REGULATORY PROTEIN"/>
    <property type="match status" value="1"/>
</dbReference>
<comment type="catalytic activity">
    <reaction evidence="5 13">
        <text>N-acetyl-D-muramate 6-phosphate + H2O = N-acetyl-D-glucosamine 6-phosphate + (R)-lactate</text>
        <dbReference type="Rhea" id="RHEA:26410"/>
        <dbReference type="ChEBI" id="CHEBI:15377"/>
        <dbReference type="ChEBI" id="CHEBI:16004"/>
        <dbReference type="ChEBI" id="CHEBI:57513"/>
        <dbReference type="ChEBI" id="CHEBI:58722"/>
        <dbReference type="EC" id="4.2.1.126"/>
    </reaction>
</comment>
<evidence type="ECO:0000256" key="5">
    <source>
        <dbReference type="ARBA" id="ARBA00051747"/>
    </source>
</evidence>
<keyword evidence="17" id="KW-1185">Reference proteome</keyword>
<dbReference type="InterPro" id="IPR001347">
    <property type="entry name" value="SIS_dom"/>
</dbReference>
<dbReference type="PROSITE" id="PS01272">
    <property type="entry name" value="GCKR"/>
    <property type="match status" value="1"/>
</dbReference>
<dbReference type="PROSITE" id="PS51464">
    <property type="entry name" value="SIS"/>
    <property type="match status" value="1"/>
</dbReference>
<dbReference type="Pfam" id="PF22645">
    <property type="entry name" value="GKRP_SIS_N"/>
    <property type="match status" value="1"/>
</dbReference>
<reference evidence="16" key="1">
    <citation type="submission" date="2021-03" db="EMBL/GenBank/DDBJ databases">
        <title>Description of Psychrosphaera ytuae sp. nov. isolated from deep sea sediment of South China Sea.</title>
        <authorList>
            <person name="Zhang J."/>
            <person name="Xu X.-D."/>
        </authorList>
    </citation>
    <scope>NUCLEOTIDE SEQUENCE</scope>
    <source>
        <strain evidence="16">MTZ26</strain>
    </source>
</reference>
<feature type="region of interest" description="Disordered" evidence="14">
    <location>
        <begin position="61"/>
        <end position="99"/>
    </location>
</feature>
<keyword evidence="3 13" id="KW-0119">Carbohydrate metabolism</keyword>
<comment type="miscellaneous">
    <text evidence="13">A lyase-type mechanism (elimination/hydration) is suggested for the cleavage of the lactyl ether bond of MurNAc 6-phosphate, with the formation of an alpha,beta-unsaturated aldehyde intermediate with (E)-stereochemistry, followed by the syn addition of water to give product.</text>
</comment>